<comment type="pathway">
    <text evidence="2 14 15">Porphyrin-containing compound metabolism; protoporphyrin-IX biosynthesis; protoporphyrin-IX from protoporphyrinogen-IX: step 1/1.</text>
</comment>
<dbReference type="EMBL" id="JYHA01000121">
    <property type="protein sequence ID" value="KKB96186.1"/>
    <property type="molecule type" value="Genomic_DNA"/>
</dbReference>
<evidence type="ECO:0000313" key="16">
    <source>
        <dbReference type="EMBL" id="KKB96186.1"/>
    </source>
</evidence>
<dbReference type="PANTHER" id="PTHR40255:SF1">
    <property type="entry name" value="PROTOPORPHYRINOGEN IX OXIDASE"/>
    <property type="match status" value="1"/>
</dbReference>
<evidence type="ECO:0000256" key="10">
    <source>
        <dbReference type="ARBA" id="ARBA00023002"/>
    </source>
</evidence>
<keyword evidence="10 14" id="KW-0560">Oxidoreductase</keyword>
<accession>A0A0F5MNB7</accession>
<dbReference type="PATRIC" id="fig|1607817.3.peg.738"/>
<keyword evidence="12 14" id="KW-0472">Membrane</keyword>
<feature type="transmembrane region" description="Helical" evidence="14">
    <location>
        <begin position="83"/>
        <end position="102"/>
    </location>
</feature>
<evidence type="ECO:0000256" key="11">
    <source>
        <dbReference type="ARBA" id="ARBA00023004"/>
    </source>
</evidence>
<feature type="transmembrane region" description="Helical" evidence="14">
    <location>
        <begin position="6"/>
        <end position="26"/>
    </location>
</feature>
<dbReference type="Pfam" id="PF03653">
    <property type="entry name" value="UPF0093"/>
    <property type="match status" value="1"/>
</dbReference>
<dbReference type="Proteomes" id="UP000033358">
    <property type="component" value="Unassembled WGS sequence"/>
</dbReference>
<dbReference type="GO" id="GO:0046872">
    <property type="term" value="F:metal ion binding"/>
    <property type="evidence" value="ECO:0007669"/>
    <property type="project" value="UniProtKB-UniRule"/>
</dbReference>
<sequence length="143" mass="16654">MADYYLWIKSFHLVAVIAWMCGLLYLPRIFAYHADVEFGSDTDKIFQKMERRLLRIIMNPAMIVTYILGFMLVSIFGMKALGMWFHIKLTLVLLMTLLHGLMARWRKGFVVGNNTHSNKFYRIMNEIPAVIMIAIVILVIVKP</sequence>
<keyword evidence="5 14" id="KW-1003">Cell membrane</keyword>
<dbReference type="NCBIfam" id="TIGR00701">
    <property type="entry name" value="protoporphyrinogen oxidase HemJ"/>
    <property type="match status" value="1"/>
</dbReference>
<dbReference type="UniPathway" id="UPA00251">
    <property type="reaction ID" value="UER00324"/>
</dbReference>
<feature type="transmembrane region" description="Helical" evidence="14">
    <location>
        <begin position="123"/>
        <end position="141"/>
    </location>
</feature>
<feature type="transmembrane region" description="Helical" evidence="14">
    <location>
        <begin position="56"/>
        <end position="77"/>
    </location>
</feature>
<dbReference type="PANTHER" id="PTHR40255">
    <property type="entry name" value="UPF0093 MEMBRANE PROTEIN SLR1790"/>
    <property type="match status" value="1"/>
</dbReference>
<evidence type="ECO:0000256" key="14">
    <source>
        <dbReference type="HAMAP-Rule" id="MF_02239"/>
    </source>
</evidence>
<keyword evidence="9 14" id="KW-1133">Transmembrane helix</keyword>
<dbReference type="GO" id="GO:0005886">
    <property type="term" value="C:plasma membrane"/>
    <property type="evidence" value="ECO:0007669"/>
    <property type="project" value="UniProtKB-SubCell"/>
</dbReference>
<comment type="subcellular location">
    <subcellularLocation>
        <location evidence="1 14">Cell membrane</location>
        <topology evidence="1 14">Multi-pass membrane protein</topology>
    </subcellularLocation>
</comment>
<evidence type="ECO:0000313" key="17">
    <source>
        <dbReference type="Proteomes" id="UP000033358"/>
    </source>
</evidence>
<organism evidence="16 17">
    <name type="scientific">Candidatus Arcanibacter lacustris</name>
    <dbReference type="NCBI Taxonomy" id="1607817"/>
    <lineage>
        <taxon>Bacteria</taxon>
        <taxon>Pseudomonadati</taxon>
        <taxon>Pseudomonadota</taxon>
        <taxon>Alphaproteobacteria</taxon>
        <taxon>Rickettsiales</taxon>
        <taxon>Candidatus Arcanibacter</taxon>
    </lineage>
</organism>
<comment type="similarity">
    <text evidence="3 14 15">Belongs to the HemJ family.</text>
</comment>
<keyword evidence="17" id="KW-1185">Reference proteome</keyword>
<evidence type="ECO:0000256" key="7">
    <source>
        <dbReference type="ARBA" id="ARBA00022692"/>
    </source>
</evidence>
<evidence type="ECO:0000256" key="3">
    <source>
        <dbReference type="ARBA" id="ARBA00006501"/>
    </source>
</evidence>
<gene>
    <name evidence="16" type="ORF">SZ25_00739</name>
</gene>
<dbReference type="HAMAP" id="MF_02239">
    <property type="entry name" value="HemJ"/>
    <property type="match status" value="1"/>
</dbReference>
<keyword evidence="11 14" id="KW-0408">Iron</keyword>
<comment type="caution">
    <text evidence="16">The sequence shown here is derived from an EMBL/GenBank/DDBJ whole genome shotgun (WGS) entry which is preliminary data.</text>
</comment>
<dbReference type="GO" id="GO:0006782">
    <property type="term" value="P:protoporphyrinogen IX biosynthetic process"/>
    <property type="evidence" value="ECO:0007669"/>
    <property type="project" value="UniProtKB-UniRule"/>
</dbReference>
<evidence type="ECO:0000256" key="4">
    <source>
        <dbReference type="ARBA" id="ARBA00017504"/>
    </source>
</evidence>
<dbReference type="EC" id="1.3.99.-" evidence="14 15"/>
<evidence type="ECO:0000256" key="6">
    <source>
        <dbReference type="ARBA" id="ARBA00022617"/>
    </source>
</evidence>
<feature type="binding site" description="axial binding residue" evidence="14">
    <location>
        <position position="88"/>
    </location>
    <ligand>
        <name>heme</name>
        <dbReference type="ChEBI" id="CHEBI:30413"/>
    </ligand>
    <ligandPart>
        <name>Fe</name>
        <dbReference type="ChEBI" id="CHEBI:18248"/>
    </ligandPart>
</feature>
<evidence type="ECO:0000256" key="9">
    <source>
        <dbReference type="ARBA" id="ARBA00022989"/>
    </source>
</evidence>
<comment type="subunit">
    <text evidence="14">Homodimer.</text>
</comment>
<evidence type="ECO:0000256" key="12">
    <source>
        <dbReference type="ARBA" id="ARBA00023136"/>
    </source>
</evidence>
<comment type="function">
    <text evidence="14 15">Catalyzes the oxidation of protoporphyrinogen IX to protoporphyrin IX.</text>
</comment>
<evidence type="ECO:0000256" key="2">
    <source>
        <dbReference type="ARBA" id="ARBA00005073"/>
    </source>
</evidence>
<feature type="binding site" description="axial binding residue" evidence="14">
    <location>
        <position position="12"/>
    </location>
    <ligand>
        <name>heme</name>
        <dbReference type="ChEBI" id="CHEBI:30413"/>
    </ligand>
    <ligandPart>
        <name>Fe</name>
        <dbReference type="ChEBI" id="CHEBI:18248"/>
    </ligandPart>
</feature>
<protein>
    <recommendedName>
        <fullName evidence="4 14">Protoporphyrinogen IX oxidase</fullName>
        <shortName evidence="14">PPO</shortName>
        <ecNumber evidence="14 15">1.3.99.-</ecNumber>
    </recommendedName>
</protein>
<dbReference type="InterPro" id="IPR005265">
    <property type="entry name" value="HemJ-like"/>
</dbReference>
<keyword evidence="6 14" id="KW-0349">Heme</keyword>
<comment type="catalytic activity">
    <reaction evidence="13 14 15">
        <text>protoporphyrinogen IX + 3 A = protoporphyrin IX + 3 AH2</text>
        <dbReference type="Rhea" id="RHEA:62000"/>
        <dbReference type="ChEBI" id="CHEBI:13193"/>
        <dbReference type="ChEBI" id="CHEBI:17499"/>
        <dbReference type="ChEBI" id="CHEBI:57306"/>
        <dbReference type="ChEBI" id="CHEBI:57307"/>
    </reaction>
</comment>
<comment type="cofactor">
    <cofactor evidence="14 15">
        <name>heme b</name>
        <dbReference type="ChEBI" id="CHEBI:60344"/>
    </cofactor>
    <text evidence="14 15">Binds 1 heme b (iron(II)-protoporphyrin IX) group per subunit.</text>
</comment>
<evidence type="ECO:0000256" key="13">
    <source>
        <dbReference type="ARBA" id="ARBA00048390"/>
    </source>
</evidence>
<dbReference type="AlphaFoldDB" id="A0A0F5MNB7"/>
<evidence type="ECO:0000256" key="5">
    <source>
        <dbReference type="ARBA" id="ARBA00022475"/>
    </source>
</evidence>
<keyword evidence="8 14" id="KW-0479">Metal-binding</keyword>
<reference evidence="16 17" key="1">
    <citation type="submission" date="2015-02" db="EMBL/GenBank/DDBJ databases">
        <title>Single cell genomics of a rare environmental alphaproteobacterium provides unique insights into Rickettsiaceae evolution.</title>
        <authorList>
            <person name="Martijn J."/>
            <person name="Schulz F."/>
            <person name="Zaremba-Niedzwiedzka K."/>
            <person name="Viklund J."/>
            <person name="Stepanauskas R."/>
            <person name="Andersson S.G.E."/>
            <person name="Horn M."/>
            <person name="Guy L."/>
            <person name="Ettema T.J.G."/>
        </authorList>
    </citation>
    <scope>NUCLEOTIDE SEQUENCE [LARGE SCALE GENOMIC DNA]</scope>
    <source>
        <strain evidence="16 17">SCGC AAA041-L04</strain>
    </source>
</reference>
<keyword evidence="7 14" id="KW-0812">Transmembrane</keyword>
<evidence type="ECO:0000256" key="15">
    <source>
        <dbReference type="PIRNR" id="PIRNR004638"/>
    </source>
</evidence>
<evidence type="ECO:0000256" key="8">
    <source>
        <dbReference type="ARBA" id="ARBA00022723"/>
    </source>
</evidence>
<dbReference type="GO" id="GO:0070818">
    <property type="term" value="F:protoporphyrinogen oxidase activity"/>
    <property type="evidence" value="ECO:0007669"/>
    <property type="project" value="UniProtKB-UniRule"/>
</dbReference>
<proteinExistence type="inferred from homology"/>
<evidence type="ECO:0000256" key="1">
    <source>
        <dbReference type="ARBA" id="ARBA00004651"/>
    </source>
</evidence>
<dbReference type="PIRSF" id="PIRSF004638">
    <property type="entry name" value="UCP004638"/>
    <property type="match status" value="1"/>
</dbReference>
<name>A0A0F5MNB7_9RICK</name>